<dbReference type="Proteomes" id="UP000282311">
    <property type="component" value="Unassembled WGS sequence"/>
</dbReference>
<dbReference type="EMBL" id="RBAH01000028">
    <property type="protein sequence ID" value="RKN71860.1"/>
    <property type="molecule type" value="Genomic_DNA"/>
</dbReference>
<reference evidence="1 2" key="1">
    <citation type="journal article" date="2007" name="Int. J. Syst. Evol. Microbiol.">
        <title>Paenibacillus ginsengarvi sp. nov., isolated from soil from ginseng cultivation.</title>
        <authorList>
            <person name="Yoon M.H."/>
            <person name="Ten L.N."/>
            <person name="Im W.T."/>
        </authorList>
    </citation>
    <scope>NUCLEOTIDE SEQUENCE [LARGE SCALE GENOMIC DNA]</scope>
    <source>
        <strain evidence="1 2">KCTC 13059</strain>
    </source>
</reference>
<gene>
    <name evidence="1" type="ORF">D7M11_28945</name>
</gene>
<organism evidence="1 2">
    <name type="scientific">Paenibacillus ginsengarvi</name>
    <dbReference type="NCBI Taxonomy" id="400777"/>
    <lineage>
        <taxon>Bacteria</taxon>
        <taxon>Bacillati</taxon>
        <taxon>Bacillota</taxon>
        <taxon>Bacilli</taxon>
        <taxon>Bacillales</taxon>
        <taxon>Paenibacillaceae</taxon>
        <taxon>Paenibacillus</taxon>
    </lineage>
</organism>
<evidence type="ECO:0000313" key="2">
    <source>
        <dbReference type="Proteomes" id="UP000282311"/>
    </source>
</evidence>
<accession>A0A3B0BGP5</accession>
<dbReference type="AlphaFoldDB" id="A0A3B0BGP5"/>
<comment type="caution">
    <text evidence="1">The sequence shown here is derived from an EMBL/GenBank/DDBJ whole genome shotgun (WGS) entry which is preliminary data.</text>
</comment>
<keyword evidence="2" id="KW-1185">Reference proteome</keyword>
<proteinExistence type="predicted"/>
<protein>
    <submittedName>
        <fullName evidence="1">Uncharacterized protein</fullName>
    </submittedName>
</protein>
<name>A0A3B0BGP5_9BACL</name>
<sequence length="154" mass="17949">MMASSSLLRKNVCYIGDDNDYRKKYFWNKKTKTIRQLIQDGLFSNPSHSFDEIVELFRLTPERLDRPIHSISTERYSASAAIGFACGKQVYCFPWLNDYWVERLTLRIENIIGNVKKIGGIVILPTSREQYVQHLVDQMVEIGNTKKFLPDLEL</sequence>
<evidence type="ECO:0000313" key="1">
    <source>
        <dbReference type="EMBL" id="RKN71860.1"/>
    </source>
</evidence>